<dbReference type="PANTHER" id="PTHR43877:SF2">
    <property type="entry name" value="AMINOALKYLPHOSPHONATE N-ACETYLTRANSFERASE-RELATED"/>
    <property type="match status" value="1"/>
</dbReference>
<reference evidence="5 6" key="1">
    <citation type="submission" date="2020-05" db="EMBL/GenBank/DDBJ databases">
        <title>Genome Sequencing of Type Strains.</title>
        <authorList>
            <person name="Lemaire J.F."/>
            <person name="Inderbitzin P."/>
            <person name="Gregorio O.A."/>
            <person name="Collins S.B."/>
            <person name="Wespe N."/>
            <person name="Knight-Connoni V."/>
        </authorList>
    </citation>
    <scope>NUCLEOTIDE SEQUENCE [LARGE SCALE GENOMIC DNA]</scope>
    <source>
        <strain evidence="5 6">DSM 20512</strain>
    </source>
</reference>
<feature type="region of interest" description="Disordered" evidence="3">
    <location>
        <begin position="63"/>
        <end position="90"/>
    </location>
</feature>
<dbReference type="GO" id="GO:0016747">
    <property type="term" value="F:acyltransferase activity, transferring groups other than amino-acyl groups"/>
    <property type="evidence" value="ECO:0007669"/>
    <property type="project" value="InterPro"/>
</dbReference>
<dbReference type="InterPro" id="IPR013217">
    <property type="entry name" value="Methyltransf_12"/>
</dbReference>
<dbReference type="Gene3D" id="3.40.630.30">
    <property type="match status" value="1"/>
</dbReference>
<dbReference type="RefSeq" id="WP_175326858.1">
    <property type="nucleotide sequence ID" value="NZ_BAAAWP010000001.1"/>
</dbReference>
<sequence length="386" mass="41839">MTIALRRVTADDWATWRPVRLAALTDAPEAFGSRLADWQDAPEDRWRGRLSLPGAVDLLAVEHDRSPEQAPERTPEPAPGRPVGMATGVPSAEDPAVAELISMWVAPEARGRGLARTLIDAVARAMAEHGAARLELSVMPDNHRARRIYERAGFTLTDTPGDELPDGRHELVMVRGLAAERTLLAYERGADRYAERTDDHRAGLVDDLLALVPAGSHVLELGSGPGRDADALEAAGLRVDRTDGAAAFVDRLRAAGHDARLLDVRDDDGPRDAGGVLTLWGGPYDAVFANAVLLHVDRDDTGPVLDRACRAVRPGGVLAATVKRGDGDGWSDRKLDDPRWFTYWTEDALAAVVTAAGWRGVTVRETTRPGADERWLTVTAHRPEED</sequence>
<dbReference type="AlphaFoldDB" id="A0A850DXM1"/>
<dbReference type="Gene3D" id="3.40.50.150">
    <property type="entry name" value="Vaccinia Virus protein VP39"/>
    <property type="match status" value="1"/>
</dbReference>
<dbReference type="InterPro" id="IPR050832">
    <property type="entry name" value="Bact_Acetyltransf"/>
</dbReference>
<evidence type="ECO:0000313" key="6">
    <source>
        <dbReference type="Proteomes" id="UP000539146"/>
    </source>
</evidence>
<evidence type="ECO:0000313" key="5">
    <source>
        <dbReference type="EMBL" id="NUU29671.1"/>
    </source>
</evidence>
<dbReference type="InterPro" id="IPR016181">
    <property type="entry name" value="Acyl_CoA_acyltransferase"/>
</dbReference>
<dbReference type="CDD" id="cd04301">
    <property type="entry name" value="NAT_SF"/>
    <property type="match status" value="1"/>
</dbReference>
<keyword evidence="1 5" id="KW-0808">Transferase</keyword>
<gene>
    <name evidence="5" type="ORF">HP467_16395</name>
</gene>
<dbReference type="PANTHER" id="PTHR43877">
    <property type="entry name" value="AMINOALKYLPHOSPHONATE N-ACETYLTRANSFERASE-RELATED-RELATED"/>
    <property type="match status" value="1"/>
</dbReference>
<feature type="domain" description="N-acetyltransferase" evidence="4">
    <location>
        <begin position="17"/>
        <end position="178"/>
    </location>
</feature>
<comment type="caution">
    <text evidence="5">The sequence shown here is derived from an EMBL/GenBank/DDBJ whole genome shotgun (WGS) entry which is preliminary data.</text>
</comment>
<proteinExistence type="predicted"/>
<dbReference type="InterPro" id="IPR029063">
    <property type="entry name" value="SAM-dependent_MTases_sf"/>
</dbReference>
<evidence type="ECO:0000256" key="2">
    <source>
        <dbReference type="ARBA" id="ARBA00023315"/>
    </source>
</evidence>
<accession>A0A850DXM1</accession>
<dbReference type="Proteomes" id="UP000539146">
    <property type="component" value="Unassembled WGS sequence"/>
</dbReference>
<dbReference type="PROSITE" id="PS51186">
    <property type="entry name" value="GNAT"/>
    <property type="match status" value="1"/>
</dbReference>
<organism evidence="5 6">
    <name type="scientific">Curtobacterium citreum</name>
    <dbReference type="NCBI Taxonomy" id="2036"/>
    <lineage>
        <taxon>Bacteria</taxon>
        <taxon>Bacillati</taxon>
        <taxon>Actinomycetota</taxon>
        <taxon>Actinomycetes</taxon>
        <taxon>Micrococcales</taxon>
        <taxon>Microbacteriaceae</taxon>
        <taxon>Curtobacterium</taxon>
    </lineage>
</organism>
<dbReference type="SUPFAM" id="SSF53335">
    <property type="entry name" value="S-adenosyl-L-methionine-dependent methyltransferases"/>
    <property type="match status" value="1"/>
</dbReference>
<dbReference type="CDD" id="cd02440">
    <property type="entry name" value="AdoMet_MTases"/>
    <property type="match status" value="1"/>
</dbReference>
<name>A0A850DXM1_9MICO</name>
<evidence type="ECO:0000259" key="4">
    <source>
        <dbReference type="PROSITE" id="PS51186"/>
    </source>
</evidence>
<evidence type="ECO:0000256" key="3">
    <source>
        <dbReference type="SAM" id="MobiDB-lite"/>
    </source>
</evidence>
<dbReference type="Pfam" id="PF08242">
    <property type="entry name" value="Methyltransf_12"/>
    <property type="match status" value="1"/>
</dbReference>
<keyword evidence="2" id="KW-0012">Acyltransferase</keyword>
<dbReference type="SUPFAM" id="SSF55729">
    <property type="entry name" value="Acyl-CoA N-acyltransferases (Nat)"/>
    <property type="match status" value="1"/>
</dbReference>
<dbReference type="Pfam" id="PF00583">
    <property type="entry name" value="Acetyltransf_1"/>
    <property type="match status" value="1"/>
</dbReference>
<protein>
    <submittedName>
        <fullName evidence="5">GNAT family N-acetyltransferase</fullName>
    </submittedName>
</protein>
<dbReference type="EMBL" id="JABMCG010000126">
    <property type="protein sequence ID" value="NUU29671.1"/>
    <property type="molecule type" value="Genomic_DNA"/>
</dbReference>
<dbReference type="InterPro" id="IPR000182">
    <property type="entry name" value="GNAT_dom"/>
</dbReference>
<evidence type="ECO:0000256" key="1">
    <source>
        <dbReference type="ARBA" id="ARBA00022679"/>
    </source>
</evidence>
<feature type="compositionally biased region" description="Basic and acidic residues" evidence="3">
    <location>
        <begin position="63"/>
        <end position="75"/>
    </location>
</feature>